<keyword evidence="2 10" id="KW-0645">Protease</keyword>
<dbReference type="InterPro" id="IPR012338">
    <property type="entry name" value="Beta-lactam/transpept-like"/>
</dbReference>
<evidence type="ECO:0000256" key="1">
    <source>
        <dbReference type="ARBA" id="ARBA00001362"/>
    </source>
</evidence>
<dbReference type="OrthoDB" id="9801430at2"/>
<dbReference type="InterPro" id="IPR051478">
    <property type="entry name" value="Beta-lactamase-like_AB/R"/>
</dbReference>
<dbReference type="EC" id="3.4.13.22" evidence="10"/>
<evidence type="ECO:0000256" key="5">
    <source>
        <dbReference type="ARBA" id="ARBA00022833"/>
    </source>
</evidence>
<dbReference type="GO" id="GO:0160237">
    <property type="term" value="F:D-Ala-D-Ala dipeptidase activity"/>
    <property type="evidence" value="ECO:0007669"/>
    <property type="project" value="UniProtKB-EC"/>
</dbReference>
<evidence type="ECO:0000256" key="3">
    <source>
        <dbReference type="ARBA" id="ARBA00022723"/>
    </source>
</evidence>
<dbReference type="InterPro" id="IPR000755">
    <property type="entry name" value="A_A_dipeptidase"/>
</dbReference>
<dbReference type="SUPFAM" id="SSF55166">
    <property type="entry name" value="Hedgehog/DD-peptidase"/>
    <property type="match status" value="1"/>
</dbReference>
<dbReference type="Gene3D" id="3.40.710.10">
    <property type="entry name" value="DD-peptidase/beta-lactamase superfamily"/>
    <property type="match status" value="1"/>
</dbReference>
<evidence type="ECO:0000256" key="8">
    <source>
        <dbReference type="ARBA" id="ARBA00023316"/>
    </source>
</evidence>
<evidence type="ECO:0000256" key="6">
    <source>
        <dbReference type="ARBA" id="ARBA00022997"/>
    </source>
</evidence>
<comment type="cofactor">
    <cofactor evidence="10">
        <name>Zn(2+)</name>
        <dbReference type="ChEBI" id="CHEBI:29105"/>
    </cofactor>
    <text evidence="10">Binds 1 zinc ion per subunit.</text>
</comment>
<feature type="binding site" evidence="10">
    <location>
        <position position="779"/>
    </location>
    <ligand>
        <name>Zn(2+)</name>
        <dbReference type="ChEBI" id="CHEBI:29105"/>
        <note>catalytic</note>
    </ligand>
</feature>
<feature type="binding site" evidence="10">
    <location>
        <position position="711"/>
    </location>
    <ligand>
        <name>Zn(2+)</name>
        <dbReference type="ChEBI" id="CHEBI:29105"/>
        <note>catalytic</note>
    </ligand>
</feature>
<keyword evidence="3 10" id="KW-0479">Metal-binding</keyword>
<feature type="active site" description="Proton donor/acceptor" evidence="10">
    <location>
        <position position="776"/>
    </location>
</feature>
<dbReference type="PANTHER" id="PTHR22935:SF95">
    <property type="entry name" value="BETA-LACTAMASE-LIKE 1-RELATED"/>
    <property type="match status" value="1"/>
</dbReference>
<comment type="catalytic activity">
    <reaction evidence="1 10">
        <text>D-alanyl-D-alanine + H2O = 2 D-alanine</text>
        <dbReference type="Rhea" id="RHEA:20661"/>
        <dbReference type="ChEBI" id="CHEBI:15377"/>
        <dbReference type="ChEBI" id="CHEBI:57416"/>
        <dbReference type="ChEBI" id="CHEBI:57822"/>
        <dbReference type="EC" id="3.4.13.22"/>
    </reaction>
</comment>
<accession>A0A2S8G9F2</accession>
<dbReference type="GO" id="GO:0006508">
    <property type="term" value="P:proteolysis"/>
    <property type="evidence" value="ECO:0007669"/>
    <property type="project" value="UniProtKB-KW"/>
</dbReference>
<comment type="caution">
    <text evidence="13">The sequence shown here is derived from an EMBL/GenBank/DDBJ whole genome shotgun (WGS) entry which is preliminary data.</text>
</comment>
<dbReference type="PANTHER" id="PTHR22935">
    <property type="entry name" value="PENICILLIN-BINDING PROTEIN"/>
    <property type="match status" value="1"/>
</dbReference>
<keyword evidence="6 10" id="KW-0224">Dipeptidase</keyword>
<organism evidence="13 14">
    <name type="scientific">Blastopirellula marina</name>
    <dbReference type="NCBI Taxonomy" id="124"/>
    <lineage>
        <taxon>Bacteria</taxon>
        <taxon>Pseudomonadati</taxon>
        <taxon>Planctomycetota</taxon>
        <taxon>Planctomycetia</taxon>
        <taxon>Pirellulales</taxon>
        <taxon>Pirellulaceae</taxon>
        <taxon>Blastopirellula</taxon>
    </lineage>
</organism>
<evidence type="ECO:0000256" key="2">
    <source>
        <dbReference type="ARBA" id="ARBA00022670"/>
    </source>
</evidence>
<evidence type="ECO:0000256" key="7">
    <source>
        <dbReference type="ARBA" id="ARBA00023049"/>
    </source>
</evidence>
<dbReference type="AlphaFoldDB" id="A0A2S8G9F2"/>
<dbReference type="InterPro" id="IPR009045">
    <property type="entry name" value="Zn_M74/Hedgehog-like"/>
</dbReference>
<keyword evidence="8" id="KW-0961">Cell wall biogenesis/degradation</keyword>
<dbReference type="SUPFAM" id="SSF56601">
    <property type="entry name" value="beta-lactamase/transpeptidase-like"/>
    <property type="match status" value="1"/>
</dbReference>
<proteinExistence type="inferred from homology"/>
<dbReference type="EMBL" id="PUIB01000006">
    <property type="protein sequence ID" value="PQO41092.1"/>
    <property type="molecule type" value="Genomic_DNA"/>
</dbReference>
<evidence type="ECO:0000313" key="14">
    <source>
        <dbReference type="Proteomes" id="UP000239388"/>
    </source>
</evidence>
<feature type="binding site" evidence="10">
    <location>
        <position position="718"/>
    </location>
    <ligand>
        <name>Zn(2+)</name>
        <dbReference type="ChEBI" id="CHEBI:29105"/>
        <note>catalytic</note>
    </ligand>
</feature>
<comment type="similarity">
    <text evidence="9">Belongs to the beta-lactamase family.</text>
</comment>
<dbReference type="Proteomes" id="UP000239388">
    <property type="component" value="Unassembled WGS sequence"/>
</dbReference>
<dbReference type="HAMAP" id="MF_01924">
    <property type="entry name" value="A_A_dipeptidase"/>
    <property type="match status" value="1"/>
</dbReference>
<evidence type="ECO:0000259" key="12">
    <source>
        <dbReference type="Pfam" id="PF00144"/>
    </source>
</evidence>
<name>A0A2S8G9F2_9BACT</name>
<protein>
    <recommendedName>
        <fullName evidence="10">D-alanyl-D-alanine dipeptidase</fullName>
        <shortName evidence="10">D-Ala-D-Ala dipeptidase</shortName>
        <ecNumber evidence="10">3.4.13.22</ecNumber>
    </recommendedName>
</protein>
<sequence length="800" mass="89391">MPKHPPILLSVLTLTLLAFHTMAESTSQGQDQAVTQVKSKGAAIDYGPAIAKLKAAAQYEVAQHDLPAFSISLVDDKKVVWAEGFGFQDAEKQVPATAQTIYRVGSVSKLFTDIAVMQLVEQGKLDLDAPVKDYLPNFHPENPYETPITLRQLMSHRSGLVREPPVGNYFDPTEPTLAETIASLNNTKLVYPPGTKTKYSNAAVSVVGEALEAKAGMPFERRVEQTLLKPLAMPNSSFDRPTDKADLLATGWMWTYDGRRFEAPTFALGTGPAGNFYSNVVDLSQLLICLFQDGATPDGPILKPETLRQMITPTKDEHGAENRDFGIGFHIQQMDDYTKVGHGGAIYGFSTQFEALPQRKLGVAAASSLDGTNDIVRQLVEYALRLMIATQDGQPLPEYPTTTPLATERAKALVGSYRQQDGSDMLTISELNGDVFLDQGVFQRQLRATSSDGTIVTDDPFGYGNPVVPHGSDGVKYGDRVYKRLPNEPPAGIPARWEGLIGEYGWDHNTLYILEKDGQLHALIEWFYEYPLTEIGPNEFAFPDYGLYHGEKLFFKRDESETATEVTAAEVLFERRPVGTKHGDTFKIDPVKPIEEIRPVAMAATPPAEAGDFVESDLVELITLDPTIKLDIRYASTNNFMGAVMYKQPKAFMQRPAAEALVRAHHRLKERGLGLLIHDAYRPWFVTKMFWDATPASMQGFVANPANGSRHNRGCAVDLTLYDLKTGKPIEMVATYDEFSPRSFPMYPGGTSRQRWYRQFLRETMEAENFTIYPLEWWHFDYQDWSKYRIGNETFEELTQ</sequence>
<evidence type="ECO:0000256" key="11">
    <source>
        <dbReference type="SAM" id="SignalP"/>
    </source>
</evidence>
<dbReference type="Gene3D" id="3.30.1380.10">
    <property type="match status" value="1"/>
</dbReference>
<dbReference type="GO" id="GO:0008237">
    <property type="term" value="F:metallopeptidase activity"/>
    <property type="evidence" value="ECO:0007669"/>
    <property type="project" value="UniProtKB-KW"/>
</dbReference>
<dbReference type="RefSeq" id="WP_105351764.1">
    <property type="nucleotide sequence ID" value="NZ_PUIB01000006.1"/>
</dbReference>
<evidence type="ECO:0000256" key="9">
    <source>
        <dbReference type="ARBA" id="ARBA00038473"/>
    </source>
</evidence>
<reference evidence="13 14" key="1">
    <citation type="submission" date="2018-02" db="EMBL/GenBank/DDBJ databases">
        <title>Comparative genomes isolates from brazilian mangrove.</title>
        <authorList>
            <person name="Araujo J.E."/>
            <person name="Taketani R.G."/>
            <person name="Silva M.C.P."/>
            <person name="Loureco M.V."/>
            <person name="Andreote F.D."/>
        </authorList>
    </citation>
    <scope>NUCLEOTIDE SEQUENCE [LARGE SCALE GENOMIC DNA]</scope>
    <source>
        <strain evidence="13 14">NAP PRIS-MGV</strain>
    </source>
</reference>
<dbReference type="Pfam" id="PF00144">
    <property type="entry name" value="Beta-lactamase"/>
    <property type="match status" value="1"/>
</dbReference>
<dbReference type="GO" id="GO:0071555">
    <property type="term" value="P:cell wall organization"/>
    <property type="evidence" value="ECO:0007669"/>
    <property type="project" value="UniProtKB-KW"/>
</dbReference>
<gene>
    <name evidence="13" type="ORF">C5Y98_03805</name>
</gene>
<comment type="similarity">
    <text evidence="10">Belongs to the peptidase M15D family.</text>
</comment>
<evidence type="ECO:0000256" key="4">
    <source>
        <dbReference type="ARBA" id="ARBA00022801"/>
    </source>
</evidence>
<evidence type="ECO:0000256" key="10">
    <source>
        <dbReference type="HAMAP-Rule" id="MF_01924"/>
    </source>
</evidence>
<feature type="chain" id="PRO_5015498943" description="D-alanyl-D-alanine dipeptidase" evidence="11">
    <location>
        <begin position="24"/>
        <end position="800"/>
    </location>
</feature>
<evidence type="ECO:0000313" key="13">
    <source>
        <dbReference type="EMBL" id="PQO41092.1"/>
    </source>
</evidence>
<dbReference type="InterPro" id="IPR001466">
    <property type="entry name" value="Beta-lactam-related"/>
</dbReference>
<keyword evidence="5 10" id="KW-0862">Zinc</keyword>
<feature type="domain" description="Beta-lactamase-related" evidence="12">
    <location>
        <begin position="57"/>
        <end position="376"/>
    </location>
</feature>
<dbReference type="CDD" id="cd14840">
    <property type="entry name" value="D-Ala-D-Ala_dipeptidase_Aad"/>
    <property type="match status" value="1"/>
</dbReference>
<comment type="function">
    <text evidence="10">Catalyzes hydrolysis of the D-alanyl-D-alanine dipeptide.</text>
</comment>
<dbReference type="Pfam" id="PF01427">
    <property type="entry name" value="Peptidase_M15"/>
    <property type="match status" value="1"/>
</dbReference>
<feature type="site" description="Transition state stabilizer" evidence="10">
    <location>
        <position position="682"/>
    </location>
</feature>
<keyword evidence="4 10" id="KW-0378">Hydrolase</keyword>
<feature type="signal peptide" evidence="11">
    <location>
        <begin position="1"/>
        <end position="23"/>
    </location>
</feature>
<dbReference type="GO" id="GO:0008270">
    <property type="term" value="F:zinc ion binding"/>
    <property type="evidence" value="ECO:0007669"/>
    <property type="project" value="UniProtKB-UniRule"/>
</dbReference>
<keyword evidence="7 10" id="KW-0482">Metalloprotease</keyword>
<keyword evidence="11" id="KW-0732">Signal</keyword>